<accession>A0A9N7ZDF0</accession>
<evidence type="ECO:0000256" key="3">
    <source>
        <dbReference type="ARBA" id="ARBA00023242"/>
    </source>
</evidence>
<organism evidence="5 6">
    <name type="scientific">Pleuronectes platessa</name>
    <name type="common">European plaice</name>
    <dbReference type="NCBI Taxonomy" id="8262"/>
    <lineage>
        <taxon>Eukaryota</taxon>
        <taxon>Metazoa</taxon>
        <taxon>Chordata</taxon>
        <taxon>Craniata</taxon>
        <taxon>Vertebrata</taxon>
        <taxon>Euteleostomi</taxon>
        <taxon>Actinopterygii</taxon>
        <taxon>Neopterygii</taxon>
        <taxon>Teleostei</taxon>
        <taxon>Neoteleostei</taxon>
        <taxon>Acanthomorphata</taxon>
        <taxon>Carangaria</taxon>
        <taxon>Pleuronectiformes</taxon>
        <taxon>Pleuronectoidei</taxon>
        <taxon>Pleuronectidae</taxon>
        <taxon>Pleuronectes</taxon>
    </lineage>
</organism>
<proteinExistence type="predicted"/>
<reference evidence="5" key="1">
    <citation type="submission" date="2020-03" db="EMBL/GenBank/DDBJ databases">
        <authorList>
            <person name="Weist P."/>
        </authorList>
    </citation>
    <scope>NUCLEOTIDE SEQUENCE</scope>
</reference>
<evidence type="ECO:0000256" key="2">
    <source>
        <dbReference type="ARBA" id="ARBA00020595"/>
    </source>
</evidence>
<dbReference type="Pfam" id="PF15427">
    <property type="entry name" value="S100PBPR"/>
    <property type="match status" value="1"/>
</dbReference>
<dbReference type="GO" id="GO:0048306">
    <property type="term" value="F:calcium-dependent protein binding"/>
    <property type="evidence" value="ECO:0007669"/>
    <property type="project" value="InterPro"/>
</dbReference>
<comment type="caution">
    <text evidence="5">The sequence shown here is derived from an EMBL/GenBank/DDBJ whole genome shotgun (WGS) entry which is preliminary data.</text>
</comment>
<keyword evidence="6" id="KW-1185">Reference proteome</keyword>
<dbReference type="PANTHER" id="PTHR14455">
    <property type="entry name" value="ASKOPOS"/>
    <property type="match status" value="1"/>
</dbReference>
<evidence type="ECO:0000256" key="1">
    <source>
        <dbReference type="ARBA" id="ARBA00004123"/>
    </source>
</evidence>
<dbReference type="Proteomes" id="UP001153269">
    <property type="component" value="Unassembled WGS sequence"/>
</dbReference>
<protein>
    <recommendedName>
        <fullName evidence="2">S100P-binding protein</fullName>
    </recommendedName>
</protein>
<gene>
    <name evidence="5" type="ORF">PLEPLA_LOCUS47813</name>
</gene>
<keyword evidence="3" id="KW-0539">Nucleus</keyword>
<comment type="subcellular location">
    <subcellularLocation>
        <location evidence="1">Nucleus</location>
    </subcellularLocation>
</comment>
<dbReference type="EMBL" id="CADEAL010004455">
    <property type="protein sequence ID" value="CAB1459976.1"/>
    <property type="molecule type" value="Genomic_DNA"/>
</dbReference>
<dbReference type="GO" id="GO:0005634">
    <property type="term" value="C:nucleus"/>
    <property type="evidence" value="ECO:0007669"/>
    <property type="project" value="UniProtKB-SubCell"/>
</dbReference>
<feature type="region of interest" description="Disordered" evidence="4">
    <location>
        <begin position="156"/>
        <end position="181"/>
    </location>
</feature>
<feature type="compositionally biased region" description="Low complexity" evidence="4">
    <location>
        <begin position="157"/>
        <end position="175"/>
    </location>
</feature>
<evidence type="ECO:0000313" key="5">
    <source>
        <dbReference type="EMBL" id="CAB1459976.1"/>
    </source>
</evidence>
<name>A0A9N7ZDF0_PLEPL</name>
<evidence type="ECO:0000256" key="4">
    <source>
        <dbReference type="SAM" id="MobiDB-lite"/>
    </source>
</evidence>
<dbReference type="InterPro" id="IPR026097">
    <property type="entry name" value="S100PBP"/>
</dbReference>
<sequence length="304" mass="34499">MRRGEESDYRLLLLGSECSCGREEVWSSVQNLSDLRDMDESMKGAFRSTVFRRLTPAISNSFTDHCSPPLTVPSRSVQVEYGSSSGPRVDKRAVTNSSEQSRKVTEELQHSVTEPVYDSQATFIRDTATVQSTDTSYEATLSPQVQVKSVVVALRQSTTSSRSTSSSSTSRSKTTAPSVPELKDFHSNRSVVSGKRKRLVDMGVDWECKKQSYVHSVTKHMEEHPTTQDVMTELFNLITHVAERTSGGNGRPWQHPSDLTRRNYQRRFGNMNPRMSLCEWQQKNSNTYKRFANIPKIFERSLFH</sequence>
<dbReference type="AlphaFoldDB" id="A0A9N7ZDF0"/>
<evidence type="ECO:0000313" key="6">
    <source>
        <dbReference type="Proteomes" id="UP001153269"/>
    </source>
</evidence>
<dbReference type="PANTHER" id="PTHR14455:SF0">
    <property type="entry name" value="S100P-BINDING PROTEIN"/>
    <property type="match status" value="1"/>
</dbReference>
<feature type="region of interest" description="Disordered" evidence="4">
    <location>
        <begin position="79"/>
        <end position="111"/>
    </location>
</feature>
<feature type="compositionally biased region" description="Basic and acidic residues" evidence="4">
    <location>
        <begin position="100"/>
        <end position="109"/>
    </location>
</feature>